<dbReference type="PANTHER" id="PTHR42703:SF1">
    <property type="entry name" value="NA(+)_H(+) ANTIPORTER SUBUNIT D1"/>
    <property type="match status" value="1"/>
</dbReference>
<dbReference type="NCBIfam" id="NF009306">
    <property type="entry name" value="PRK12663.1"/>
    <property type="match status" value="1"/>
</dbReference>
<evidence type="ECO:0000256" key="9">
    <source>
        <dbReference type="RuleBase" id="RU000320"/>
    </source>
</evidence>
<evidence type="ECO:0000256" key="6">
    <source>
        <dbReference type="ARBA" id="ARBA00022989"/>
    </source>
</evidence>
<dbReference type="GO" id="GO:0005886">
    <property type="term" value="C:plasma membrane"/>
    <property type="evidence" value="ECO:0007669"/>
    <property type="project" value="UniProtKB-SubCell"/>
</dbReference>
<keyword evidence="3" id="KW-0813">Transport</keyword>
<dbReference type="GO" id="GO:0015297">
    <property type="term" value="F:antiporter activity"/>
    <property type="evidence" value="ECO:0007669"/>
    <property type="project" value="UniProtKB-KW"/>
</dbReference>
<dbReference type="GO" id="GO:0008137">
    <property type="term" value="F:NADH dehydrogenase (ubiquinone) activity"/>
    <property type="evidence" value="ECO:0007669"/>
    <property type="project" value="InterPro"/>
</dbReference>
<evidence type="ECO:0000313" key="13">
    <source>
        <dbReference type="Proteomes" id="UP000254707"/>
    </source>
</evidence>
<feature type="transmembrane region" description="Helical" evidence="10">
    <location>
        <begin position="109"/>
        <end position="128"/>
    </location>
</feature>
<keyword evidence="8 10" id="KW-0472">Membrane</keyword>
<feature type="transmembrane region" description="Helical" evidence="10">
    <location>
        <begin position="370"/>
        <end position="388"/>
    </location>
</feature>
<keyword evidence="7" id="KW-0406">Ion transport</keyword>
<evidence type="ECO:0000313" key="12">
    <source>
        <dbReference type="EMBL" id="SUM84219.1"/>
    </source>
</evidence>
<feature type="transmembrane region" description="Helical" evidence="10">
    <location>
        <begin position="243"/>
        <end position="266"/>
    </location>
</feature>
<dbReference type="AlphaFoldDB" id="A0A380HR21"/>
<name>A0A380HR21_STASA</name>
<feature type="transmembrane region" description="Helical" evidence="10">
    <location>
        <begin position="36"/>
        <end position="55"/>
    </location>
</feature>
<keyword evidence="4" id="KW-1003">Cell membrane</keyword>
<evidence type="ECO:0000256" key="10">
    <source>
        <dbReference type="SAM" id="Phobius"/>
    </source>
</evidence>
<evidence type="ECO:0000256" key="2">
    <source>
        <dbReference type="ARBA" id="ARBA00005346"/>
    </source>
</evidence>
<dbReference type="InterPro" id="IPR003918">
    <property type="entry name" value="NADH_UbQ_OxRdtase"/>
</dbReference>
<dbReference type="InterPro" id="IPR050586">
    <property type="entry name" value="CPA3_Na-H_Antiporter_D"/>
</dbReference>
<comment type="subcellular location">
    <subcellularLocation>
        <location evidence="1">Cell membrane</location>
        <topology evidence="1">Multi-pass membrane protein</topology>
    </subcellularLocation>
    <subcellularLocation>
        <location evidence="9">Membrane</location>
        <topology evidence="9">Multi-pass membrane protein</topology>
    </subcellularLocation>
</comment>
<accession>A0A380HR21</accession>
<evidence type="ECO:0000256" key="5">
    <source>
        <dbReference type="ARBA" id="ARBA00022692"/>
    </source>
</evidence>
<dbReference type="PRINTS" id="PR01437">
    <property type="entry name" value="NUOXDRDTASE4"/>
</dbReference>
<feature type="transmembrane region" description="Helical" evidence="10">
    <location>
        <begin position="134"/>
        <end position="151"/>
    </location>
</feature>
<feature type="transmembrane region" description="Helical" evidence="10">
    <location>
        <begin position="6"/>
        <end position="24"/>
    </location>
</feature>
<feature type="transmembrane region" description="Helical" evidence="10">
    <location>
        <begin position="408"/>
        <end position="433"/>
    </location>
</feature>
<reference evidence="12 13" key="1">
    <citation type="submission" date="2018-06" db="EMBL/GenBank/DDBJ databases">
        <authorList>
            <consortium name="Pathogen Informatics"/>
            <person name="Doyle S."/>
        </authorList>
    </citation>
    <scope>NUCLEOTIDE SEQUENCE [LARGE SCALE GENOMIC DNA]</scope>
    <source>
        <strain evidence="12 13">NCTC7688</strain>
    </source>
</reference>
<proteinExistence type="inferred from homology"/>
<dbReference type="InterPro" id="IPR001750">
    <property type="entry name" value="ND/Mrp_TM"/>
</dbReference>
<feature type="transmembrane region" description="Helical" evidence="10">
    <location>
        <begin position="336"/>
        <end position="358"/>
    </location>
</feature>
<dbReference type="GO" id="GO:0042773">
    <property type="term" value="P:ATP synthesis coupled electron transport"/>
    <property type="evidence" value="ECO:0007669"/>
    <property type="project" value="InterPro"/>
</dbReference>
<organism evidence="12 13">
    <name type="scientific">Staphylococcus saprophyticus</name>
    <dbReference type="NCBI Taxonomy" id="29385"/>
    <lineage>
        <taxon>Bacteria</taxon>
        <taxon>Bacillati</taxon>
        <taxon>Bacillota</taxon>
        <taxon>Bacilli</taxon>
        <taxon>Bacillales</taxon>
        <taxon>Staphylococcaceae</taxon>
        <taxon>Staphylococcus</taxon>
    </lineage>
</organism>
<evidence type="ECO:0000256" key="4">
    <source>
        <dbReference type="ARBA" id="ARBA00022475"/>
    </source>
</evidence>
<evidence type="ECO:0000259" key="11">
    <source>
        <dbReference type="Pfam" id="PF00361"/>
    </source>
</evidence>
<feature type="domain" description="NADH:quinone oxidoreductase/Mrp antiporter transmembrane" evidence="11">
    <location>
        <begin position="130"/>
        <end position="419"/>
    </location>
</feature>
<keyword evidence="5 9" id="KW-0812">Transmembrane</keyword>
<evidence type="ECO:0000256" key="1">
    <source>
        <dbReference type="ARBA" id="ARBA00004651"/>
    </source>
</evidence>
<keyword evidence="6 10" id="KW-1133">Transmembrane helix</keyword>
<feature type="transmembrane region" description="Helical" evidence="10">
    <location>
        <begin position="75"/>
        <end position="97"/>
    </location>
</feature>
<dbReference type="EMBL" id="UHED01000001">
    <property type="protein sequence ID" value="SUM84219.1"/>
    <property type="molecule type" value="Genomic_DNA"/>
</dbReference>
<protein>
    <submittedName>
        <fullName evidence="12">Monovalent cation/H+ antiporter subunit D</fullName>
    </submittedName>
</protein>
<dbReference type="Pfam" id="PF00361">
    <property type="entry name" value="Proton_antipo_M"/>
    <property type="match status" value="1"/>
</dbReference>
<feature type="transmembrane region" description="Helical" evidence="10">
    <location>
        <begin position="307"/>
        <end position="330"/>
    </location>
</feature>
<feature type="transmembrane region" description="Helical" evidence="10">
    <location>
        <begin position="208"/>
        <end position="231"/>
    </location>
</feature>
<comment type="similarity">
    <text evidence="2">Belongs to the CPA3 antiporters (TC 2.A.63) subunit D family.</text>
</comment>
<sequence>MLMSNLLILPLLLPAVCALGLVFIRTHSRLSRIFSIGTMAVTTVVSLLLLIYVMYHKPIALDFGGWQAPFGIQFVGDSLSLLLVTTSSFVVTLIMAYGFGRTEKRAIRYYLPSFILFLTVGVIGSFLTADLFNIYVMFEVMLLASFVLITLGQSVEQLRAAIIYVVLNILGSWLLLLGVGLLYKLTGTLNFTLVAQRLNEMDDDKSSIVIVSMVFLIAFSAKAALVLFMWLPKAYAVLNTELAALFAALMTKVGAYALIRFFTLIFDEHSGITHPLLVFLSCITMLIGAFGVLAYRDIKKIAAYQVILSIGFIILGLGTNTIAGVNGAIFYLANDIVVKTLLFFIIGSLVYITGLRQYKSLYGLAKQEPFFGVAFVVMILAIGGVPPFSGFPGKVFIFKGAIENGNYIGLALMIITSLIAMFSLFRIFFVMYLGNESKGEAIVFNKIPTYRKNLIGVLVAMIIVMGLAAPLLFKVTDNATHLNMDDGLYEKMVNPHLIKGDK</sequence>
<dbReference type="PANTHER" id="PTHR42703">
    <property type="entry name" value="NADH DEHYDROGENASE"/>
    <property type="match status" value="1"/>
</dbReference>
<evidence type="ECO:0000256" key="8">
    <source>
        <dbReference type="ARBA" id="ARBA00023136"/>
    </source>
</evidence>
<feature type="transmembrane region" description="Helical" evidence="10">
    <location>
        <begin position="163"/>
        <end position="183"/>
    </location>
</feature>
<dbReference type="Proteomes" id="UP000254707">
    <property type="component" value="Unassembled WGS sequence"/>
</dbReference>
<keyword evidence="3" id="KW-0050">Antiport</keyword>
<evidence type="ECO:0000256" key="7">
    <source>
        <dbReference type="ARBA" id="ARBA00023065"/>
    </source>
</evidence>
<evidence type="ECO:0000256" key="3">
    <source>
        <dbReference type="ARBA" id="ARBA00022449"/>
    </source>
</evidence>
<feature type="transmembrane region" description="Helical" evidence="10">
    <location>
        <begin position="454"/>
        <end position="473"/>
    </location>
</feature>
<feature type="transmembrane region" description="Helical" evidence="10">
    <location>
        <begin position="272"/>
        <end position="295"/>
    </location>
</feature>
<gene>
    <name evidence="12" type="primary">mrpD</name>
    <name evidence="12" type="ORF">NCTC7688_02367</name>
</gene>